<comment type="caution">
    <text evidence="1">The sequence shown here is derived from an EMBL/GenBank/DDBJ whole genome shotgun (WGS) entry which is preliminary data.</text>
</comment>
<organism evidence="1 2">
    <name type="scientific">Phytophthora cactorum</name>
    <dbReference type="NCBI Taxonomy" id="29920"/>
    <lineage>
        <taxon>Eukaryota</taxon>
        <taxon>Sar</taxon>
        <taxon>Stramenopiles</taxon>
        <taxon>Oomycota</taxon>
        <taxon>Peronosporomycetes</taxon>
        <taxon>Peronosporales</taxon>
        <taxon>Peronosporaceae</taxon>
        <taxon>Phytophthora</taxon>
    </lineage>
</organism>
<name>A0A8T1BBU7_9STRA</name>
<dbReference type="EMBL" id="RCMK01001198">
    <property type="protein sequence ID" value="KAG2899488.1"/>
    <property type="molecule type" value="Genomic_DNA"/>
</dbReference>
<accession>A0A8T1BBU7</accession>
<evidence type="ECO:0000313" key="2">
    <source>
        <dbReference type="Proteomes" id="UP000736787"/>
    </source>
</evidence>
<evidence type="ECO:0000313" key="1">
    <source>
        <dbReference type="EMBL" id="KAG2899488.1"/>
    </source>
</evidence>
<reference evidence="1" key="1">
    <citation type="submission" date="2018-10" db="EMBL/GenBank/DDBJ databases">
        <title>Effector identification in a new, highly contiguous assembly of the strawberry crown rot pathogen Phytophthora cactorum.</title>
        <authorList>
            <person name="Armitage A.D."/>
            <person name="Nellist C.F."/>
            <person name="Bates H."/>
            <person name="Vickerstaff R.J."/>
            <person name="Harrison R.J."/>
        </authorList>
    </citation>
    <scope>NUCLEOTIDE SEQUENCE</scope>
    <source>
        <strain evidence="1">4040</strain>
    </source>
</reference>
<gene>
    <name evidence="1" type="ORF">PC117_g22201</name>
</gene>
<protein>
    <submittedName>
        <fullName evidence="1">Uncharacterized protein</fullName>
    </submittedName>
</protein>
<sequence>MFAFFVRKSWFFLQHSHCITDALNHIVVQLQVVVDKDALPEKVVTALLAVGTVTKLYIELSGIEAASRRGLGHPAITAKNSLNLLEEHTRICDDNNQLALASHSKVVTVMILTDTYPVIHWVRILLQRDEMPSVGA</sequence>
<dbReference type="AlphaFoldDB" id="A0A8T1BBU7"/>
<dbReference type="Proteomes" id="UP000736787">
    <property type="component" value="Unassembled WGS sequence"/>
</dbReference>
<proteinExistence type="predicted"/>